<dbReference type="PANTHER" id="PTHR37038">
    <property type="entry name" value="TRANSCRIPTIONAL REGULATOR-RELATED"/>
    <property type="match status" value="1"/>
</dbReference>
<dbReference type="SMART" id="SM00530">
    <property type="entry name" value="HTH_XRE"/>
    <property type="match status" value="1"/>
</dbReference>
<dbReference type="InterPro" id="IPR001387">
    <property type="entry name" value="Cro/C1-type_HTH"/>
</dbReference>
<evidence type="ECO:0000313" key="2">
    <source>
        <dbReference type="EMBL" id="TLQ40391.1"/>
    </source>
</evidence>
<evidence type="ECO:0000259" key="1">
    <source>
        <dbReference type="PROSITE" id="PS50943"/>
    </source>
</evidence>
<dbReference type="Proteomes" id="UP000306420">
    <property type="component" value="Unassembled WGS sequence"/>
</dbReference>
<sequence>MIWVINYPKNTEVHQLIGLTFRKIRMQKNISQKEVYTGIVSRSFFQKFEKGLHSISVEKFQELLNRINVSYDEFMYKHHGKLFTTDDFLVTIFNAYWNQDPHSLTNLHNKLRFSSNQTEVFLSRVALLFKLILSKESDGDLSFDFIFNYLDRISSWTFFETKLFNNIMSIVPSKKRNQYFKKAQFFFDNSKGLAAVNSEFANWHSHLYVNFIHLTLEEKELNRAKIAIEDMRISRQNLYTSERNELAYLFLKNLIRLYDKEERDQAIEALKKITDLSQIVNKLNNETYSKLVTTHQEKTEPLHAKSEN</sequence>
<feature type="domain" description="HTH cro/C1-type" evidence="1">
    <location>
        <begin position="21"/>
        <end position="74"/>
    </location>
</feature>
<gene>
    <name evidence="2" type="ORF">FEZ33_08390</name>
</gene>
<proteinExistence type="predicted"/>
<dbReference type="SUPFAM" id="SSF47413">
    <property type="entry name" value="lambda repressor-like DNA-binding domains"/>
    <property type="match status" value="1"/>
</dbReference>
<reference evidence="2 3" key="1">
    <citation type="submission" date="2019-05" db="EMBL/GenBank/DDBJ databases">
        <title>The metagenome of a microbial culture collection derived from dairy environment covers the genomic content of the human microbiome.</title>
        <authorList>
            <person name="Roder T."/>
            <person name="Wuthrich D."/>
            <person name="Sattari Z."/>
            <person name="Von Ah U."/>
            <person name="Bar C."/>
            <person name="Ronchi F."/>
            <person name="Macpherson A.J."/>
            <person name="Ganal-Vonarburg S.C."/>
            <person name="Bruggmann R."/>
            <person name="Vergeres G."/>
        </authorList>
    </citation>
    <scope>NUCLEOTIDE SEQUENCE [LARGE SCALE GENOMIC DNA]</scope>
    <source>
        <strain evidence="2 3">FAM 24227</strain>
    </source>
</reference>
<dbReference type="Gene3D" id="1.25.40.10">
    <property type="entry name" value="Tetratricopeptide repeat domain"/>
    <property type="match status" value="1"/>
</dbReference>
<dbReference type="InterPro" id="IPR010982">
    <property type="entry name" value="Lambda_DNA-bd_dom_sf"/>
</dbReference>
<dbReference type="Pfam" id="PF01381">
    <property type="entry name" value="HTH_3"/>
    <property type="match status" value="1"/>
</dbReference>
<dbReference type="InterPro" id="IPR011990">
    <property type="entry name" value="TPR-like_helical_dom_sf"/>
</dbReference>
<protein>
    <submittedName>
        <fullName evidence="2">Helix-turn-helix domain-containing protein</fullName>
    </submittedName>
</protein>
<dbReference type="GO" id="GO:0003677">
    <property type="term" value="F:DNA binding"/>
    <property type="evidence" value="ECO:0007669"/>
    <property type="project" value="InterPro"/>
</dbReference>
<organism evidence="2 3">
    <name type="scientific">Ruoffia tabacinasalis</name>
    <dbReference type="NCBI Taxonomy" id="87458"/>
    <lineage>
        <taxon>Bacteria</taxon>
        <taxon>Bacillati</taxon>
        <taxon>Bacillota</taxon>
        <taxon>Bacilli</taxon>
        <taxon>Lactobacillales</taxon>
        <taxon>Aerococcaceae</taxon>
        <taxon>Ruoffia</taxon>
    </lineage>
</organism>
<dbReference type="CDD" id="cd00093">
    <property type="entry name" value="HTH_XRE"/>
    <property type="match status" value="1"/>
</dbReference>
<name>A0A5R9DW37_9LACT</name>
<comment type="caution">
    <text evidence="2">The sequence shown here is derived from an EMBL/GenBank/DDBJ whole genome shotgun (WGS) entry which is preliminary data.</text>
</comment>
<dbReference type="InterPro" id="IPR010057">
    <property type="entry name" value="Transcription_activator_Rgg_C"/>
</dbReference>
<dbReference type="PROSITE" id="PS50943">
    <property type="entry name" value="HTH_CROC1"/>
    <property type="match status" value="1"/>
</dbReference>
<dbReference type="Pfam" id="PF21259">
    <property type="entry name" value="Rgg_C"/>
    <property type="match status" value="1"/>
</dbReference>
<dbReference type="OrthoDB" id="34624at2"/>
<dbReference type="AlphaFoldDB" id="A0A5R9DW37"/>
<evidence type="ECO:0000313" key="3">
    <source>
        <dbReference type="Proteomes" id="UP000306420"/>
    </source>
</evidence>
<dbReference type="InterPro" id="IPR053163">
    <property type="entry name" value="HTH-type_regulator_Rgg"/>
</dbReference>
<dbReference type="EMBL" id="VBSP01000030">
    <property type="protein sequence ID" value="TLQ40391.1"/>
    <property type="molecule type" value="Genomic_DNA"/>
</dbReference>
<accession>A0A5R9DW37</accession>